<evidence type="ECO:0000256" key="1">
    <source>
        <dbReference type="HAMAP-Rule" id="MF_00775"/>
    </source>
</evidence>
<evidence type="ECO:0000313" key="2">
    <source>
        <dbReference type="EMBL" id="EBA06672.1"/>
    </source>
</evidence>
<evidence type="ECO:0000313" key="3">
    <source>
        <dbReference type="Proteomes" id="UP000005713"/>
    </source>
</evidence>
<protein>
    <recommendedName>
        <fullName evidence="1">UPF0311 protein SSE37_02255</fullName>
    </recommendedName>
</protein>
<dbReference type="PANTHER" id="PTHR37315">
    <property type="entry name" value="UPF0311 PROTEIN BLR7842"/>
    <property type="match status" value="1"/>
</dbReference>
<proteinExistence type="inferred from homology"/>
<dbReference type="InterPro" id="IPR020915">
    <property type="entry name" value="UPF0311"/>
</dbReference>
<dbReference type="HAMAP" id="MF_00775">
    <property type="entry name" value="UPF0311"/>
    <property type="match status" value="1"/>
</dbReference>
<name>A3K7Q0_SAGS3</name>
<keyword evidence="3" id="KW-1185">Reference proteome</keyword>
<comment type="similarity">
    <text evidence="1">Belongs to the UPF0311 family.</text>
</comment>
<dbReference type="RefSeq" id="WP_005861804.1">
    <property type="nucleotide sequence ID" value="NZ_AAYA01000013.1"/>
</dbReference>
<organism evidence="2 3">
    <name type="scientific">Sagittula stellata (strain ATCC 700073 / DSM 11524 / E-37)</name>
    <dbReference type="NCBI Taxonomy" id="388399"/>
    <lineage>
        <taxon>Bacteria</taxon>
        <taxon>Pseudomonadati</taxon>
        <taxon>Pseudomonadota</taxon>
        <taxon>Alphaproteobacteria</taxon>
        <taxon>Rhodobacterales</taxon>
        <taxon>Roseobacteraceae</taxon>
        <taxon>Sagittula</taxon>
    </lineage>
</organism>
<dbReference type="PANTHER" id="PTHR37315:SF1">
    <property type="entry name" value="UPF0311 PROTEIN BLR7842"/>
    <property type="match status" value="1"/>
</dbReference>
<dbReference type="EMBL" id="AAYA01000013">
    <property type="protein sequence ID" value="EBA06672.1"/>
    <property type="molecule type" value="Genomic_DNA"/>
</dbReference>
<reference evidence="2 3" key="1">
    <citation type="submission" date="2006-06" db="EMBL/GenBank/DDBJ databases">
        <authorList>
            <person name="Moran M.A."/>
            <person name="Ferriera S."/>
            <person name="Johnson J."/>
            <person name="Kravitz S."/>
            <person name="Beeson K."/>
            <person name="Sutton G."/>
            <person name="Rogers Y.-H."/>
            <person name="Friedman R."/>
            <person name="Frazier M."/>
            <person name="Venter J.C."/>
        </authorList>
    </citation>
    <scope>NUCLEOTIDE SEQUENCE [LARGE SCALE GENOMIC DNA]</scope>
    <source>
        <strain evidence="2 3">E-37</strain>
    </source>
</reference>
<dbReference type="eggNOG" id="ENOG5032SS8">
    <property type="taxonomic scope" value="Bacteria"/>
</dbReference>
<dbReference type="Pfam" id="PF11578">
    <property type="entry name" value="DUF3237"/>
    <property type="match status" value="1"/>
</dbReference>
<gene>
    <name evidence="2" type="ORF">SSE37_02255</name>
</gene>
<accession>A3K7Q0</accession>
<comment type="caution">
    <text evidence="2">The sequence shown here is derived from an EMBL/GenBank/DDBJ whole genome shotgun (WGS) entry which is preliminary data.</text>
</comment>
<sequence length="156" mass="16958">MPLSDAPIGLSHAFDISAEIAPPIMGAPGPNGQRRITGITGGRVDGPRLTGRVLPGGADFEHIRPDGTSRVEAHYTLEAEDGTPIYICNIGLFKASQEVNDRLDRGESVDTGEYYFRCAPRFDAPTGPHEWLNDRLFVATCIFTTEAVVIRVFTVD</sequence>
<dbReference type="Gene3D" id="2.40.160.20">
    <property type="match status" value="1"/>
</dbReference>
<dbReference type="Proteomes" id="UP000005713">
    <property type="component" value="Unassembled WGS sequence"/>
</dbReference>
<dbReference type="OrthoDB" id="5294829at2"/>
<dbReference type="AlphaFoldDB" id="A3K7Q0"/>